<feature type="transmembrane region" description="Helical" evidence="1">
    <location>
        <begin position="67"/>
        <end position="86"/>
    </location>
</feature>
<accession>A0A1Z3MNP5</accession>
<reference evidence="2" key="1">
    <citation type="submission" date="2017-01" db="EMBL/GenBank/DDBJ databases">
        <title>Plasmid composition in Aeromonas salmonicida subsp. salmonicida 01-B526 unravels unsuspected type three secretion system loss patterns.</title>
        <authorList>
            <person name="Tanaka K.H."/>
            <person name="Vincent A.T."/>
            <person name="Emond-Rheault J.-G."/>
            <person name="Adamczuk M."/>
            <person name="Frenette M."/>
            <person name="Charette S.J."/>
        </authorList>
    </citation>
    <scope>NUCLEOTIDE SEQUENCE</scope>
    <source>
        <strain evidence="2">01-B526</strain>
        <plasmid evidence="2">pAsa9</plasmid>
    </source>
</reference>
<evidence type="ECO:0000256" key="1">
    <source>
        <dbReference type="SAM" id="Phobius"/>
    </source>
</evidence>
<proteinExistence type="predicted"/>
<protein>
    <submittedName>
        <fullName evidence="2">Uncharacterized protein</fullName>
    </submittedName>
</protein>
<keyword evidence="2" id="KW-0614">Plasmid</keyword>
<keyword evidence="1" id="KW-0472">Membrane</keyword>
<sequence>MSVSKRKAVLRWGGITLVALGYYVWLGLASLGFGHIAEKESVVGSGPVSQEYHRAIIGALREATGGVFDAAGLGFLVCVPLILLIFHKVR</sequence>
<dbReference type="EMBL" id="KY555070">
    <property type="protein sequence ID" value="ASD49420.1"/>
    <property type="molecule type" value="Genomic_DNA"/>
</dbReference>
<organism evidence="2">
    <name type="scientific">Aeromonas salmonicida subsp. salmonicida</name>
    <dbReference type="NCBI Taxonomy" id="29491"/>
    <lineage>
        <taxon>Bacteria</taxon>
        <taxon>Pseudomonadati</taxon>
        <taxon>Pseudomonadota</taxon>
        <taxon>Gammaproteobacteria</taxon>
        <taxon>Aeromonadales</taxon>
        <taxon>Aeromonadaceae</taxon>
        <taxon>Aeromonas</taxon>
    </lineage>
</organism>
<keyword evidence="1" id="KW-1133">Transmembrane helix</keyword>
<dbReference type="AlphaFoldDB" id="A0A1Z3MNP5"/>
<evidence type="ECO:0000313" key="2">
    <source>
        <dbReference type="EMBL" id="ASD49420.1"/>
    </source>
</evidence>
<keyword evidence="1" id="KW-0812">Transmembrane</keyword>
<name>A0A1Z3MNP5_AERSS</name>
<geneLocation type="plasmid" evidence="2">
    <name>pAsa9</name>
</geneLocation>
<feature type="transmembrane region" description="Helical" evidence="1">
    <location>
        <begin position="12"/>
        <end position="37"/>
    </location>
</feature>